<proteinExistence type="predicted"/>
<keyword evidence="1" id="KW-0472">Membrane</keyword>
<dbReference type="EMBL" id="BMML01000041">
    <property type="protein sequence ID" value="GGN43923.1"/>
    <property type="molecule type" value="Genomic_DNA"/>
</dbReference>
<gene>
    <name evidence="2" type="ORF">GCM10011578_094480</name>
</gene>
<feature type="transmembrane region" description="Helical" evidence="1">
    <location>
        <begin position="136"/>
        <end position="159"/>
    </location>
</feature>
<evidence type="ECO:0000313" key="3">
    <source>
        <dbReference type="Proteomes" id="UP000653411"/>
    </source>
</evidence>
<name>A0A918CXK6_9ACTN</name>
<protein>
    <recommendedName>
        <fullName evidence="4">DUF4386 domain-containing protein</fullName>
    </recommendedName>
</protein>
<feature type="transmembrane region" description="Helical" evidence="1">
    <location>
        <begin position="171"/>
        <end position="191"/>
    </location>
</feature>
<comment type="caution">
    <text evidence="2">The sequence shown here is derived from an EMBL/GenBank/DDBJ whole genome shotgun (WGS) entry which is preliminary data.</text>
</comment>
<reference evidence="2" key="2">
    <citation type="submission" date="2020-09" db="EMBL/GenBank/DDBJ databases">
        <authorList>
            <person name="Sun Q."/>
            <person name="Zhou Y."/>
        </authorList>
    </citation>
    <scope>NUCLEOTIDE SEQUENCE</scope>
    <source>
        <strain evidence="2">CGMCC 4.7110</strain>
    </source>
</reference>
<feature type="transmembrane region" description="Helical" evidence="1">
    <location>
        <begin position="56"/>
        <end position="77"/>
    </location>
</feature>
<sequence>MRKDLYLRLERISAWCGFVLLVGFVAAFSAGGILTPMSPTKSPADIVTFLHDHRTGILWCVVLMVLTVPFEYPYVIVTSLQMRRVEGGWGLLSMIQLTTGVVAPLGFFFPLAILAAAAYRPEIHSPDVLAAMSDTFWLMFVGNACIFVLQVWSIGYASFVDRRERPVFPRWYGWLSMVLGVLLVPGAFVFLFKTGPLAWNGILANTIPMLTYFVWKIATPVVLLRAVRSEEQELAGTEATAPVTV</sequence>
<evidence type="ECO:0008006" key="4">
    <source>
        <dbReference type="Google" id="ProtNLM"/>
    </source>
</evidence>
<organism evidence="2 3">
    <name type="scientific">Streptomyces fuscichromogenes</name>
    <dbReference type="NCBI Taxonomy" id="1324013"/>
    <lineage>
        <taxon>Bacteria</taxon>
        <taxon>Bacillati</taxon>
        <taxon>Actinomycetota</taxon>
        <taxon>Actinomycetes</taxon>
        <taxon>Kitasatosporales</taxon>
        <taxon>Streptomycetaceae</taxon>
        <taxon>Streptomyces</taxon>
    </lineage>
</organism>
<dbReference type="RefSeq" id="WP_189269162.1">
    <property type="nucleotide sequence ID" value="NZ_BMML01000041.1"/>
</dbReference>
<keyword evidence="3" id="KW-1185">Reference proteome</keyword>
<dbReference type="AlphaFoldDB" id="A0A918CXK6"/>
<dbReference type="Proteomes" id="UP000653411">
    <property type="component" value="Unassembled WGS sequence"/>
</dbReference>
<feature type="transmembrane region" description="Helical" evidence="1">
    <location>
        <begin position="197"/>
        <end position="215"/>
    </location>
</feature>
<evidence type="ECO:0000256" key="1">
    <source>
        <dbReference type="SAM" id="Phobius"/>
    </source>
</evidence>
<feature type="transmembrane region" description="Helical" evidence="1">
    <location>
        <begin position="89"/>
        <end position="116"/>
    </location>
</feature>
<keyword evidence="1" id="KW-1133">Transmembrane helix</keyword>
<accession>A0A918CXK6</accession>
<feature type="transmembrane region" description="Helical" evidence="1">
    <location>
        <begin position="12"/>
        <end position="36"/>
    </location>
</feature>
<evidence type="ECO:0000313" key="2">
    <source>
        <dbReference type="EMBL" id="GGN43923.1"/>
    </source>
</evidence>
<keyword evidence="1" id="KW-0812">Transmembrane</keyword>
<reference evidence="2" key="1">
    <citation type="journal article" date="2014" name="Int. J. Syst. Evol. Microbiol.">
        <title>Complete genome sequence of Corynebacterium casei LMG S-19264T (=DSM 44701T), isolated from a smear-ripened cheese.</title>
        <authorList>
            <consortium name="US DOE Joint Genome Institute (JGI-PGF)"/>
            <person name="Walter F."/>
            <person name="Albersmeier A."/>
            <person name="Kalinowski J."/>
            <person name="Ruckert C."/>
        </authorList>
    </citation>
    <scope>NUCLEOTIDE SEQUENCE</scope>
    <source>
        <strain evidence="2">CGMCC 4.7110</strain>
    </source>
</reference>